<dbReference type="EMBL" id="JABFNT010000266">
    <property type="protein sequence ID" value="NOJ83888.1"/>
    <property type="molecule type" value="Genomic_DNA"/>
</dbReference>
<keyword evidence="4" id="KW-0808">Transferase</keyword>
<dbReference type="Pfam" id="PF00512">
    <property type="entry name" value="HisKA"/>
    <property type="match status" value="1"/>
</dbReference>
<proteinExistence type="predicted"/>
<dbReference type="SUPFAM" id="SSF47384">
    <property type="entry name" value="Homodimeric domain of signal transducing histidine kinase"/>
    <property type="match status" value="1"/>
</dbReference>
<dbReference type="PRINTS" id="PR00344">
    <property type="entry name" value="BCTRLSENSOR"/>
</dbReference>
<dbReference type="InterPro" id="IPR000014">
    <property type="entry name" value="PAS"/>
</dbReference>
<dbReference type="InterPro" id="IPR050736">
    <property type="entry name" value="Sensor_HK_Regulatory"/>
</dbReference>
<dbReference type="InterPro" id="IPR013656">
    <property type="entry name" value="PAS_4"/>
</dbReference>
<evidence type="ECO:0000256" key="4">
    <source>
        <dbReference type="ARBA" id="ARBA00022679"/>
    </source>
</evidence>
<dbReference type="SMART" id="SM00387">
    <property type="entry name" value="HATPase_c"/>
    <property type="match status" value="1"/>
</dbReference>
<feature type="domain" description="PAS" evidence="8">
    <location>
        <begin position="24"/>
        <end position="95"/>
    </location>
</feature>
<dbReference type="Gene3D" id="3.30.565.10">
    <property type="entry name" value="Histidine kinase-like ATPase, C-terminal domain"/>
    <property type="match status" value="1"/>
</dbReference>
<dbReference type="Proteomes" id="UP000533080">
    <property type="component" value="Unassembled WGS sequence"/>
</dbReference>
<dbReference type="InterPro" id="IPR036097">
    <property type="entry name" value="HisK_dim/P_sf"/>
</dbReference>
<dbReference type="InterPro" id="IPR003661">
    <property type="entry name" value="HisK_dim/P_dom"/>
</dbReference>
<dbReference type="SMART" id="SM00091">
    <property type="entry name" value="PAS"/>
    <property type="match status" value="1"/>
</dbReference>
<protein>
    <recommendedName>
        <fullName evidence="2">histidine kinase</fullName>
        <ecNumber evidence="2">2.7.13.3</ecNumber>
    </recommendedName>
</protein>
<keyword evidence="6" id="KW-0902">Two-component regulatory system</keyword>
<dbReference type="InterPro" id="IPR005467">
    <property type="entry name" value="His_kinase_dom"/>
</dbReference>
<sequence>MVLRPGGVMMGAPSSQSPFMAARLPASLATVFAALPDPSYVLDDTGRVLVCSQAGARTVGRLPEDLVGRHWGELGFPPEELARLETARARVMRIQDTCELEAPWATQTGPRRHALVLSPLPSEDGSPGCVLVTARRLTDAEAVFSRAMELELAARAEVEQAERRRSFLYQAMTTLFTHPPDPQGMYTLLAHLAVPDLADWCLVDALEQGPWVTRVAAACLDPTQQERSGALPIRTELRDDAAVGLLRVLRTGEPELVPAVTDSLLRAAAAEPAHPALLRLLQARSYMIVPLRARGHTLGAVTFVSSGSGRRYGPDDLALAEDLCLRASLAIDNARLVGESRRAARAREDLLAVVSHDLKNPLGVVQLGAALLLRGAGAKPGGESVAKQATRIQDATERMSRLISDLLDWGRLEAGGLPLEWGEHGVAGLLTEALDSIRPLAEAKGLHLSVELPTADVRVRCDKVRVLQVLGNLLGNAVKFTTAGGDLMLGARARGGEVSVHVRDTGSGIAPDALPHIFDRYWQARDAASRGTGLGLAIAKGLVEAHGGGIQAESTLGEGSVFTFTLPFAGASASHAVHPPLPRGATDA</sequence>
<dbReference type="Pfam" id="PF08448">
    <property type="entry name" value="PAS_4"/>
    <property type="match status" value="1"/>
</dbReference>
<dbReference type="SUPFAM" id="SSF55781">
    <property type="entry name" value="GAF domain-like"/>
    <property type="match status" value="1"/>
</dbReference>
<dbReference type="InterPro" id="IPR003594">
    <property type="entry name" value="HATPase_dom"/>
</dbReference>
<dbReference type="PANTHER" id="PTHR43711">
    <property type="entry name" value="TWO-COMPONENT HISTIDINE KINASE"/>
    <property type="match status" value="1"/>
</dbReference>
<dbReference type="CDD" id="cd00130">
    <property type="entry name" value="PAS"/>
    <property type="match status" value="1"/>
</dbReference>
<dbReference type="SUPFAM" id="SSF55785">
    <property type="entry name" value="PYP-like sensor domain (PAS domain)"/>
    <property type="match status" value="1"/>
</dbReference>
<comment type="caution">
    <text evidence="9">The sequence shown here is derived from an EMBL/GenBank/DDBJ whole genome shotgun (WGS) entry which is preliminary data.</text>
</comment>
<dbReference type="CDD" id="cd16922">
    <property type="entry name" value="HATPase_EvgS-ArcB-TorS-like"/>
    <property type="match status" value="1"/>
</dbReference>
<feature type="domain" description="Histidine kinase" evidence="7">
    <location>
        <begin position="353"/>
        <end position="570"/>
    </location>
</feature>
<reference evidence="9 10" key="1">
    <citation type="submission" date="2020-05" db="EMBL/GenBank/DDBJ databases">
        <authorList>
            <person name="Whitworth D."/>
        </authorList>
    </citation>
    <scope>NUCLEOTIDE SEQUENCE [LARGE SCALE GENOMIC DNA]</scope>
    <source>
        <strain evidence="9 10">AM005</strain>
    </source>
</reference>
<dbReference type="PANTHER" id="PTHR43711:SF1">
    <property type="entry name" value="HISTIDINE KINASE 1"/>
    <property type="match status" value="1"/>
</dbReference>
<dbReference type="CDD" id="cd00082">
    <property type="entry name" value="HisKA"/>
    <property type="match status" value="1"/>
</dbReference>
<keyword evidence="5" id="KW-0418">Kinase</keyword>
<comment type="catalytic activity">
    <reaction evidence="1">
        <text>ATP + protein L-histidine = ADP + protein N-phospho-L-histidine.</text>
        <dbReference type="EC" id="2.7.13.3"/>
    </reaction>
</comment>
<evidence type="ECO:0000256" key="6">
    <source>
        <dbReference type="ARBA" id="ARBA00023012"/>
    </source>
</evidence>
<name>A0A7Y4IRB5_MYXXA</name>
<dbReference type="InterPro" id="IPR036890">
    <property type="entry name" value="HATPase_C_sf"/>
</dbReference>
<evidence type="ECO:0000256" key="5">
    <source>
        <dbReference type="ARBA" id="ARBA00022777"/>
    </source>
</evidence>
<dbReference type="InterPro" id="IPR035965">
    <property type="entry name" value="PAS-like_dom_sf"/>
</dbReference>
<evidence type="ECO:0000256" key="2">
    <source>
        <dbReference type="ARBA" id="ARBA00012438"/>
    </source>
</evidence>
<dbReference type="AlphaFoldDB" id="A0A7Y4IRB5"/>
<dbReference type="InterPro" id="IPR003018">
    <property type="entry name" value="GAF"/>
</dbReference>
<dbReference type="EC" id="2.7.13.3" evidence="2"/>
<evidence type="ECO:0000313" key="10">
    <source>
        <dbReference type="Proteomes" id="UP000533080"/>
    </source>
</evidence>
<evidence type="ECO:0000259" key="8">
    <source>
        <dbReference type="PROSITE" id="PS50112"/>
    </source>
</evidence>
<evidence type="ECO:0000256" key="1">
    <source>
        <dbReference type="ARBA" id="ARBA00000085"/>
    </source>
</evidence>
<organism evidence="9 10">
    <name type="scientific">Myxococcus xanthus</name>
    <dbReference type="NCBI Taxonomy" id="34"/>
    <lineage>
        <taxon>Bacteria</taxon>
        <taxon>Pseudomonadati</taxon>
        <taxon>Myxococcota</taxon>
        <taxon>Myxococcia</taxon>
        <taxon>Myxococcales</taxon>
        <taxon>Cystobacterineae</taxon>
        <taxon>Myxococcaceae</taxon>
        <taxon>Myxococcus</taxon>
    </lineage>
</organism>
<dbReference type="InterPro" id="IPR004358">
    <property type="entry name" value="Sig_transdc_His_kin-like_C"/>
</dbReference>
<evidence type="ECO:0000313" key="9">
    <source>
        <dbReference type="EMBL" id="NOJ83888.1"/>
    </source>
</evidence>
<dbReference type="Pfam" id="PF02518">
    <property type="entry name" value="HATPase_c"/>
    <property type="match status" value="1"/>
</dbReference>
<keyword evidence="3" id="KW-0597">Phosphoprotein</keyword>
<evidence type="ECO:0000259" key="7">
    <source>
        <dbReference type="PROSITE" id="PS50109"/>
    </source>
</evidence>
<dbReference type="GO" id="GO:0000155">
    <property type="term" value="F:phosphorelay sensor kinase activity"/>
    <property type="evidence" value="ECO:0007669"/>
    <property type="project" value="InterPro"/>
</dbReference>
<dbReference type="Gene3D" id="1.10.287.130">
    <property type="match status" value="1"/>
</dbReference>
<evidence type="ECO:0000256" key="3">
    <source>
        <dbReference type="ARBA" id="ARBA00022553"/>
    </source>
</evidence>
<dbReference type="Pfam" id="PF01590">
    <property type="entry name" value="GAF"/>
    <property type="match status" value="1"/>
</dbReference>
<dbReference type="InterPro" id="IPR029016">
    <property type="entry name" value="GAF-like_dom_sf"/>
</dbReference>
<dbReference type="Gene3D" id="3.30.450.20">
    <property type="entry name" value="PAS domain"/>
    <property type="match status" value="1"/>
</dbReference>
<dbReference type="PROSITE" id="PS50112">
    <property type="entry name" value="PAS"/>
    <property type="match status" value="1"/>
</dbReference>
<dbReference type="FunFam" id="3.30.565.10:FF:000006">
    <property type="entry name" value="Sensor histidine kinase WalK"/>
    <property type="match status" value="1"/>
</dbReference>
<dbReference type="Gene3D" id="3.30.450.40">
    <property type="match status" value="1"/>
</dbReference>
<dbReference type="SMART" id="SM00388">
    <property type="entry name" value="HisKA"/>
    <property type="match status" value="1"/>
</dbReference>
<accession>A0A7Y4IRB5</accession>
<dbReference type="SMART" id="SM00065">
    <property type="entry name" value="GAF"/>
    <property type="match status" value="1"/>
</dbReference>
<dbReference type="PROSITE" id="PS50109">
    <property type="entry name" value="HIS_KIN"/>
    <property type="match status" value="1"/>
</dbReference>
<dbReference type="SUPFAM" id="SSF55874">
    <property type="entry name" value="ATPase domain of HSP90 chaperone/DNA topoisomerase II/histidine kinase"/>
    <property type="match status" value="1"/>
</dbReference>
<gene>
    <name evidence="9" type="ORF">HNV28_37235</name>
</gene>